<keyword evidence="9" id="KW-0511">Multifunctional enzyme</keyword>
<evidence type="ECO:0000256" key="9">
    <source>
        <dbReference type="HAMAP-Rule" id="MF_01815"/>
    </source>
</evidence>
<dbReference type="PANTHER" id="PTHR34069:SF2">
    <property type="entry name" value="BETA-KETOACYL-[ACYL-CARRIER-PROTEIN] SYNTHASE III"/>
    <property type="match status" value="1"/>
</dbReference>
<comment type="catalytic activity">
    <reaction evidence="9">
        <text>malonyl-[ACP] + acetyl-CoA + H(+) = 3-oxobutanoyl-[ACP] + CO2 + CoA</text>
        <dbReference type="Rhea" id="RHEA:12080"/>
        <dbReference type="Rhea" id="RHEA-COMP:9623"/>
        <dbReference type="Rhea" id="RHEA-COMP:9625"/>
        <dbReference type="ChEBI" id="CHEBI:15378"/>
        <dbReference type="ChEBI" id="CHEBI:16526"/>
        <dbReference type="ChEBI" id="CHEBI:57287"/>
        <dbReference type="ChEBI" id="CHEBI:57288"/>
        <dbReference type="ChEBI" id="CHEBI:78449"/>
        <dbReference type="ChEBI" id="CHEBI:78450"/>
        <dbReference type="EC" id="2.3.1.180"/>
    </reaction>
</comment>
<evidence type="ECO:0000259" key="11">
    <source>
        <dbReference type="Pfam" id="PF08545"/>
    </source>
</evidence>
<keyword evidence="7 9" id="KW-0275">Fatty acid biosynthesis</keyword>
<dbReference type="InterPro" id="IPR004655">
    <property type="entry name" value="FabH"/>
</dbReference>
<keyword evidence="2 9" id="KW-0963">Cytoplasm</keyword>
<comment type="similarity">
    <text evidence="1 9">Belongs to the thiolase-like superfamily. FabH family.</text>
</comment>
<comment type="caution">
    <text evidence="13">The sequence shown here is derived from an EMBL/GenBank/DDBJ whole genome shotgun (WGS) entry which is preliminary data.</text>
</comment>
<gene>
    <name evidence="9 12" type="primary">fabH</name>
    <name evidence="12" type="ORF">GT747_08835</name>
    <name evidence="13" type="ORF">SAMN05444424_1214</name>
</gene>
<dbReference type="Pfam" id="PF08545">
    <property type="entry name" value="ACP_syn_III"/>
    <property type="match status" value="1"/>
</dbReference>
<dbReference type="EMBL" id="FQVY01000002">
    <property type="protein sequence ID" value="SHG03112.1"/>
    <property type="molecule type" value="Genomic_DNA"/>
</dbReference>
<evidence type="ECO:0000313" key="13">
    <source>
        <dbReference type="EMBL" id="SHG03112.1"/>
    </source>
</evidence>
<evidence type="ECO:0000256" key="7">
    <source>
        <dbReference type="ARBA" id="ARBA00023160"/>
    </source>
</evidence>
<name>A0AAQ1MCW1_9FIRM</name>
<evidence type="ECO:0000256" key="8">
    <source>
        <dbReference type="ARBA" id="ARBA00023315"/>
    </source>
</evidence>
<comment type="subunit">
    <text evidence="9">Homodimer.</text>
</comment>
<evidence type="ECO:0000259" key="10">
    <source>
        <dbReference type="Pfam" id="PF08541"/>
    </source>
</evidence>
<feature type="active site" evidence="9">
    <location>
        <position position="111"/>
    </location>
</feature>
<dbReference type="PANTHER" id="PTHR34069">
    <property type="entry name" value="3-OXOACYL-[ACYL-CARRIER-PROTEIN] SYNTHASE 3"/>
    <property type="match status" value="1"/>
</dbReference>
<dbReference type="EMBL" id="WWVX01000006">
    <property type="protein sequence ID" value="MZL69854.1"/>
    <property type="molecule type" value="Genomic_DNA"/>
</dbReference>
<evidence type="ECO:0000313" key="14">
    <source>
        <dbReference type="Proteomes" id="UP000184089"/>
    </source>
</evidence>
<keyword evidence="8 9" id="KW-0012">Acyltransferase</keyword>
<accession>A0AAQ1MCW1</accession>
<comment type="domain">
    <text evidence="9">The last Arg residue of the ACP-binding site is essential for the weak association between ACP/AcpP and FabH.</text>
</comment>
<comment type="subcellular location">
    <subcellularLocation>
        <location evidence="9">Cytoplasm</location>
    </subcellularLocation>
</comment>
<dbReference type="GO" id="GO:0044550">
    <property type="term" value="P:secondary metabolite biosynthetic process"/>
    <property type="evidence" value="ECO:0007669"/>
    <property type="project" value="TreeGrafter"/>
</dbReference>
<comment type="pathway">
    <text evidence="9">Lipid metabolism; fatty acid biosynthesis.</text>
</comment>
<dbReference type="InterPro" id="IPR016039">
    <property type="entry name" value="Thiolase-like"/>
</dbReference>
<evidence type="ECO:0000313" key="15">
    <source>
        <dbReference type="Proteomes" id="UP000474718"/>
    </source>
</evidence>
<dbReference type="Proteomes" id="UP000474718">
    <property type="component" value="Unassembled WGS sequence"/>
</dbReference>
<feature type="region of interest" description="ACP-binding" evidence="9">
    <location>
        <begin position="257"/>
        <end position="261"/>
    </location>
</feature>
<reference evidence="14" key="1">
    <citation type="submission" date="2016-11" db="EMBL/GenBank/DDBJ databases">
        <authorList>
            <person name="Jaros S."/>
            <person name="Januszkiewicz K."/>
            <person name="Wedrychowicz H."/>
        </authorList>
    </citation>
    <scope>NUCLEOTIDE SEQUENCE [LARGE SCALE GENOMIC DNA]</scope>
    <source>
        <strain evidence="14">DSM 4029</strain>
    </source>
</reference>
<feature type="active site" evidence="9">
    <location>
        <position position="256"/>
    </location>
</feature>
<dbReference type="NCBIfam" id="NF006829">
    <property type="entry name" value="PRK09352.1"/>
    <property type="match status" value="1"/>
</dbReference>
<dbReference type="InterPro" id="IPR013751">
    <property type="entry name" value="ACP_syn_III_N"/>
</dbReference>
<proteinExistence type="inferred from homology"/>
<feature type="domain" description="Beta-ketoacyl-[acyl-carrier-protein] synthase III C-terminal" evidence="10">
    <location>
        <begin position="240"/>
        <end position="329"/>
    </location>
</feature>
<evidence type="ECO:0000256" key="2">
    <source>
        <dbReference type="ARBA" id="ARBA00022490"/>
    </source>
</evidence>
<protein>
    <recommendedName>
        <fullName evidence="9">Beta-ketoacyl-[acyl-carrier-protein] synthase III</fullName>
        <shortName evidence="9">Beta-ketoacyl-ACP synthase III</shortName>
        <shortName evidence="9">KAS III</shortName>
        <ecNumber evidence="9">2.3.1.180</ecNumber>
    </recommendedName>
    <alternativeName>
        <fullName evidence="9">3-oxoacyl-[acyl-carrier-protein] synthase 3</fullName>
    </alternativeName>
    <alternativeName>
        <fullName evidence="9">3-oxoacyl-[acyl-carrier-protein] synthase III</fullName>
    </alternativeName>
</protein>
<dbReference type="GO" id="GO:0004315">
    <property type="term" value="F:3-oxoacyl-[acyl-carrier-protein] synthase activity"/>
    <property type="evidence" value="ECO:0007669"/>
    <property type="project" value="InterPro"/>
</dbReference>
<organism evidence="13 14">
    <name type="scientific">Bittarella massiliensis</name>
    <name type="common">ex Durand et al. 2017</name>
    <dbReference type="NCBI Taxonomy" id="1720313"/>
    <lineage>
        <taxon>Bacteria</taxon>
        <taxon>Bacillati</taxon>
        <taxon>Bacillota</taxon>
        <taxon>Clostridia</taxon>
        <taxon>Eubacteriales</taxon>
        <taxon>Oscillospiraceae</taxon>
        <taxon>Bittarella (ex Durand et al. 2017)</taxon>
    </lineage>
</organism>
<feature type="active site" evidence="9">
    <location>
        <position position="286"/>
    </location>
</feature>
<evidence type="ECO:0000313" key="12">
    <source>
        <dbReference type="EMBL" id="MZL69854.1"/>
    </source>
</evidence>
<evidence type="ECO:0000256" key="1">
    <source>
        <dbReference type="ARBA" id="ARBA00008642"/>
    </source>
</evidence>
<dbReference type="Pfam" id="PF08541">
    <property type="entry name" value="ACP_syn_III_C"/>
    <property type="match status" value="1"/>
</dbReference>
<dbReference type="RefSeq" id="WP_021661475.1">
    <property type="nucleotide sequence ID" value="NZ_FQVY01000002.1"/>
</dbReference>
<dbReference type="HAMAP" id="MF_01815">
    <property type="entry name" value="FabH"/>
    <property type="match status" value="1"/>
</dbReference>
<dbReference type="SUPFAM" id="SSF53901">
    <property type="entry name" value="Thiolase-like"/>
    <property type="match status" value="1"/>
</dbReference>
<dbReference type="GO" id="GO:0006633">
    <property type="term" value="P:fatty acid biosynthetic process"/>
    <property type="evidence" value="ECO:0007669"/>
    <property type="project" value="UniProtKB-UniRule"/>
</dbReference>
<dbReference type="InterPro" id="IPR013747">
    <property type="entry name" value="ACP_syn_III_C"/>
</dbReference>
<keyword evidence="4 9" id="KW-0808">Transferase</keyword>
<reference evidence="13" key="2">
    <citation type="submission" date="2016-11" db="EMBL/GenBank/DDBJ databases">
        <authorList>
            <person name="Varghese N."/>
            <person name="Submissions S."/>
        </authorList>
    </citation>
    <scope>NUCLEOTIDE SEQUENCE</scope>
    <source>
        <strain evidence="13">DSM 4029</strain>
    </source>
</reference>
<dbReference type="GO" id="GO:0033818">
    <property type="term" value="F:beta-ketoacyl-acyl-carrier-protein synthase III activity"/>
    <property type="evidence" value="ECO:0007669"/>
    <property type="project" value="UniProtKB-UniRule"/>
</dbReference>
<dbReference type="GO" id="GO:0005737">
    <property type="term" value="C:cytoplasm"/>
    <property type="evidence" value="ECO:0007669"/>
    <property type="project" value="UniProtKB-SubCell"/>
</dbReference>
<dbReference type="EC" id="2.3.1.180" evidence="9"/>
<comment type="function">
    <text evidence="9">Catalyzes the condensation reaction of fatty acid synthesis by the addition to an acyl acceptor of two carbons from malonyl-ACP. Catalyzes the first condensation reaction which initiates fatty acid synthesis and may therefore play a role in governing the total rate of fatty acid production. Possesses both acetoacetyl-ACP synthase and acetyl transacylase activities. Its substrate specificity determines the biosynthesis of branched-chain and/or straight-chain of fatty acids.</text>
</comment>
<keyword evidence="3 9" id="KW-0444">Lipid biosynthesis</keyword>
<reference evidence="12 15" key="3">
    <citation type="journal article" date="2019" name="Nat. Med.">
        <title>A library of human gut bacterial isolates paired with longitudinal multiomics data enables mechanistic microbiome research.</title>
        <authorList>
            <person name="Poyet M."/>
            <person name="Groussin M."/>
            <person name="Gibbons S.M."/>
            <person name="Avila-Pacheco J."/>
            <person name="Jiang X."/>
            <person name="Kearney S.M."/>
            <person name="Perrotta A.R."/>
            <person name="Berdy B."/>
            <person name="Zhao S."/>
            <person name="Lieberman T.D."/>
            <person name="Swanson P.K."/>
            <person name="Smith M."/>
            <person name="Roesemann S."/>
            <person name="Alexander J.E."/>
            <person name="Rich S.A."/>
            <person name="Livny J."/>
            <person name="Vlamakis H."/>
            <person name="Clish C."/>
            <person name="Bullock K."/>
            <person name="Deik A."/>
            <person name="Scott J."/>
            <person name="Pierce K.A."/>
            <person name="Xavier R.J."/>
            <person name="Alm E.J."/>
        </authorList>
    </citation>
    <scope>NUCLEOTIDE SEQUENCE [LARGE SCALE GENOMIC DNA]</scope>
    <source>
        <strain evidence="12 15">BIOML-A2</strain>
    </source>
</reference>
<keyword evidence="6 9" id="KW-0443">Lipid metabolism</keyword>
<keyword evidence="15" id="KW-1185">Reference proteome</keyword>
<keyword evidence="5 9" id="KW-0276">Fatty acid metabolism</keyword>
<evidence type="ECO:0000256" key="4">
    <source>
        <dbReference type="ARBA" id="ARBA00022679"/>
    </source>
</evidence>
<dbReference type="AlphaFoldDB" id="A0AAQ1MCW1"/>
<dbReference type="CDD" id="cd00830">
    <property type="entry name" value="KAS_III"/>
    <property type="match status" value="1"/>
</dbReference>
<dbReference type="Gene3D" id="3.40.47.10">
    <property type="match status" value="1"/>
</dbReference>
<dbReference type="NCBIfam" id="TIGR00747">
    <property type="entry name" value="fabH"/>
    <property type="match status" value="1"/>
</dbReference>
<evidence type="ECO:0000256" key="6">
    <source>
        <dbReference type="ARBA" id="ARBA00023098"/>
    </source>
</evidence>
<dbReference type="Proteomes" id="UP000184089">
    <property type="component" value="Unassembled WGS sequence"/>
</dbReference>
<evidence type="ECO:0000256" key="5">
    <source>
        <dbReference type="ARBA" id="ARBA00022832"/>
    </source>
</evidence>
<feature type="domain" description="Beta-ketoacyl-[acyl-carrier-protein] synthase III N-terminal" evidence="11">
    <location>
        <begin position="105"/>
        <end position="177"/>
    </location>
</feature>
<sequence length="329" mass="35251">MGIQIIGTGKYLPDRVVTNDDLAQIVDTSDEWITTRTGIKTRRVETEKATWQMAACAAKEAVEAAGVAPAEIDLVVCSTVTGDYLTPSTACLVAGELGLDSPFCLDVNSACAGFVAAVDLAQHYLTSGRYRCALVVSSEMLTKLTDFSDRGTCVLFGDGAGAVVLRAADGLYESFAGSDPSGGRHLFARGVAPASPFRQQPFDPLGDGWGPSAGHALHMNGREVYKFSTRVLPLCVKTVCERAGLPLEQLDWVFPHQANRRILETAAQNLGLPFERFYLNIDRYGNMSSACIPICLAEASREGLLKRGDKICLVGFGGGLVYAGCLLEW</sequence>
<evidence type="ECO:0000256" key="3">
    <source>
        <dbReference type="ARBA" id="ARBA00022516"/>
    </source>
</evidence>